<evidence type="ECO:0000313" key="3">
    <source>
        <dbReference type="Proteomes" id="UP001341840"/>
    </source>
</evidence>
<proteinExistence type="predicted"/>
<dbReference type="SUPFAM" id="SSF50249">
    <property type="entry name" value="Nucleic acid-binding proteins"/>
    <property type="match status" value="1"/>
</dbReference>
<dbReference type="InterPro" id="IPR012340">
    <property type="entry name" value="NA-bd_OB-fold"/>
</dbReference>
<keyword evidence="3" id="KW-1185">Reference proteome</keyword>
<dbReference type="EMBL" id="JASCZI010241895">
    <property type="protein sequence ID" value="MED6208131.1"/>
    <property type="molecule type" value="Genomic_DNA"/>
</dbReference>
<feature type="region of interest" description="Disordered" evidence="1">
    <location>
        <begin position="84"/>
        <end position="110"/>
    </location>
</feature>
<dbReference type="Proteomes" id="UP001341840">
    <property type="component" value="Unassembled WGS sequence"/>
</dbReference>
<comment type="caution">
    <text evidence="2">The sequence shown here is derived from an EMBL/GenBank/DDBJ whole genome shotgun (WGS) entry which is preliminary data.</text>
</comment>
<accession>A0ABU6YE08</accession>
<reference evidence="2 3" key="1">
    <citation type="journal article" date="2023" name="Plants (Basel)">
        <title>Bridging the Gap: Combining Genomics and Transcriptomics Approaches to Understand Stylosanthes scabra, an Orphan Legume from the Brazilian Caatinga.</title>
        <authorList>
            <person name="Ferreira-Neto J.R.C."/>
            <person name="da Silva M.D."/>
            <person name="Binneck E."/>
            <person name="de Melo N.F."/>
            <person name="da Silva R.H."/>
            <person name="de Melo A.L.T.M."/>
            <person name="Pandolfi V."/>
            <person name="Bustamante F.O."/>
            <person name="Brasileiro-Vidal A.C."/>
            <person name="Benko-Iseppon A.M."/>
        </authorList>
    </citation>
    <scope>NUCLEOTIDE SEQUENCE [LARGE SCALE GENOMIC DNA]</scope>
    <source>
        <tissue evidence="2">Leaves</tissue>
    </source>
</reference>
<organism evidence="2 3">
    <name type="scientific">Stylosanthes scabra</name>
    <dbReference type="NCBI Taxonomy" id="79078"/>
    <lineage>
        <taxon>Eukaryota</taxon>
        <taxon>Viridiplantae</taxon>
        <taxon>Streptophyta</taxon>
        <taxon>Embryophyta</taxon>
        <taxon>Tracheophyta</taxon>
        <taxon>Spermatophyta</taxon>
        <taxon>Magnoliopsida</taxon>
        <taxon>eudicotyledons</taxon>
        <taxon>Gunneridae</taxon>
        <taxon>Pentapetalae</taxon>
        <taxon>rosids</taxon>
        <taxon>fabids</taxon>
        <taxon>Fabales</taxon>
        <taxon>Fabaceae</taxon>
        <taxon>Papilionoideae</taxon>
        <taxon>50 kb inversion clade</taxon>
        <taxon>dalbergioids sensu lato</taxon>
        <taxon>Dalbergieae</taxon>
        <taxon>Pterocarpus clade</taxon>
        <taxon>Stylosanthes</taxon>
    </lineage>
</organism>
<sequence length="110" mass="12514">MVRNRITIQQLLAMKWKSHDQVSDHTAALTFVLIDGEAKKLLGTSASNLMTSQQGIDTEAPSQLQNLCNLTLIFEVRVNDYNLKEDRKTTPSQRHLSRPESQKNNQYSIT</sequence>
<protein>
    <submittedName>
        <fullName evidence="2">Uncharacterized protein</fullName>
    </submittedName>
</protein>
<dbReference type="Gene3D" id="2.40.50.140">
    <property type="entry name" value="Nucleic acid-binding proteins"/>
    <property type="match status" value="1"/>
</dbReference>
<evidence type="ECO:0000256" key="1">
    <source>
        <dbReference type="SAM" id="MobiDB-lite"/>
    </source>
</evidence>
<gene>
    <name evidence="2" type="ORF">PIB30_042309</name>
</gene>
<name>A0ABU6YE08_9FABA</name>
<evidence type="ECO:0000313" key="2">
    <source>
        <dbReference type="EMBL" id="MED6208131.1"/>
    </source>
</evidence>